<comment type="similarity">
    <text evidence="1">Belongs to the membrane fusion protein (MFP) (TC 8.A.1) family.</text>
</comment>
<evidence type="ECO:0000259" key="3">
    <source>
        <dbReference type="Pfam" id="PF25876"/>
    </source>
</evidence>
<dbReference type="PANTHER" id="PTHR30469:SF18">
    <property type="entry name" value="RESISTANCE-NODULATION-CELL DIVISION (RND) EFFLUX MEMBRANE FUSION PROTEIN-RELATED"/>
    <property type="match status" value="1"/>
</dbReference>
<gene>
    <name evidence="6" type="primary">mexE</name>
    <name evidence="6" type="ORF">GCM10011290_26580</name>
</gene>
<comment type="caution">
    <text evidence="6">The sequence shown here is derived from an EMBL/GenBank/DDBJ whole genome shotgun (WGS) entry which is preliminary data.</text>
</comment>
<dbReference type="Gene3D" id="2.40.30.170">
    <property type="match status" value="1"/>
</dbReference>
<evidence type="ECO:0000256" key="2">
    <source>
        <dbReference type="SAM" id="Coils"/>
    </source>
</evidence>
<feature type="domain" description="YknX-like C-terminal permuted SH3-like" evidence="5">
    <location>
        <begin position="286"/>
        <end position="353"/>
    </location>
</feature>
<dbReference type="RefSeq" id="WP_189374917.1">
    <property type="nucleotide sequence ID" value="NZ_BMYW01000010.1"/>
</dbReference>
<dbReference type="Gene3D" id="1.10.287.470">
    <property type="entry name" value="Helix hairpin bin"/>
    <property type="match status" value="1"/>
</dbReference>
<dbReference type="PROSITE" id="PS51257">
    <property type="entry name" value="PROKAR_LIPOPROTEIN"/>
    <property type="match status" value="1"/>
</dbReference>
<evidence type="ECO:0000313" key="7">
    <source>
        <dbReference type="Proteomes" id="UP000600877"/>
    </source>
</evidence>
<feature type="coiled-coil region" evidence="2">
    <location>
        <begin position="106"/>
        <end position="164"/>
    </location>
</feature>
<reference evidence="7" key="1">
    <citation type="journal article" date="2019" name="Int. J. Syst. Evol. Microbiol.">
        <title>The Global Catalogue of Microorganisms (GCM) 10K type strain sequencing project: providing services to taxonomists for standard genome sequencing and annotation.</title>
        <authorList>
            <consortium name="The Broad Institute Genomics Platform"/>
            <consortium name="The Broad Institute Genome Sequencing Center for Infectious Disease"/>
            <person name="Wu L."/>
            <person name="Ma J."/>
        </authorList>
    </citation>
    <scope>NUCLEOTIDE SEQUENCE [LARGE SCALE GENOMIC DNA]</scope>
    <source>
        <strain evidence="7">KCTC 32041</strain>
    </source>
</reference>
<feature type="domain" description="Multidrug resistance protein MdtA-like alpha-helical hairpin" evidence="3">
    <location>
        <begin position="102"/>
        <end position="168"/>
    </location>
</feature>
<feature type="domain" description="CusB-like beta-barrel" evidence="4">
    <location>
        <begin position="208"/>
        <end position="276"/>
    </location>
</feature>
<evidence type="ECO:0000256" key="1">
    <source>
        <dbReference type="ARBA" id="ARBA00009477"/>
    </source>
</evidence>
<dbReference type="Pfam" id="PF25954">
    <property type="entry name" value="Beta-barrel_RND_2"/>
    <property type="match status" value="1"/>
</dbReference>
<protein>
    <submittedName>
        <fullName evidence="6">Hemolysin secretion protein D</fullName>
    </submittedName>
</protein>
<dbReference type="EMBL" id="BMYW01000010">
    <property type="protein sequence ID" value="GGX97364.1"/>
    <property type="molecule type" value="Genomic_DNA"/>
</dbReference>
<name>A0ABQ2YZR6_9NEIS</name>
<evidence type="ECO:0000259" key="4">
    <source>
        <dbReference type="Pfam" id="PF25954"/>
    </source>
</evidence>
<dbReference type="Gene3D" id="2.40.50.100">
    <property type="match status" value="1"/>
</dbReference>
<evidence type="ECO:0000313" key="6">
    <source>
        <dbReference type="EMBL" id="GGX97364.1"/>
    </source>
</evidence>
<dbReference type="SUPFAM" id="SSF111369">
    <property type="entry name" value="HlyD-like secretion proteins"/>
    <property type="match status" value="1"/>
</dbReference>
<keyword evidence="2" id="KW-0175">Coiled coil</keyword>
<sequence length="357" mass="38114">MAPHYPRLALAGALLLTLSACRDEVKLVEEIRPVRYTVASSSDAAASQQFSGEVRARQESRLAFRVAGKVVEKRVNSGERVRRGQVLAMLDASDYQLDSQAKAAQLAAAQASLQQQEADLRRFRDLLTQNFISQSQVDRQQAAVSSARASLQQAQAALAASRNQGSYTSLLADSDGVISEISAEPGMVVAAGQVVARLAADGAREVLFQVPENALERVRRASGFKVALWADGRELPASLRELAADADPATRTYAARLQLANAGDDVRLGMTARISALAAGGQPRAIRLPHSAILDENGKHYVWLIDGGNKVGRKAVQVARLDSHGVTLQSGLAGGEKVVTAGVHLLRDGQRVSLLQQ</sequence>
<accession>A0ABQ2YZR6</accession>
<dbReference type="Pfam" id="PF25989">
    <property type="entry name" value="YknX_C"/>
    <property type="match status" value="1"/>
</dbReference>
<evidence type="ECO:0000259" key="5">
    <source>
        <dbReference type="Pfam" id="PF25989"/>
    </source>
</evidence>
<keyword evidence="7" id="KW-1185">Reference proteome</keyword>
<dbReference type="Gene3D" id="2.40.420.20">
    <property type="match status" value="1"/>
</dbReference>
<dbReference type="Pfam" id="PF25876">
    <property type="entry name" value="HH_MFP_RND"/>
    <property type="match status" value="1"/>
</dbReference>
<dbReference type="NCBIfam" id="TIGR01730">
    <property type="entry name" value="RND_mfp"/>
    <property type="match status" value="1"/>
</dbReference>
<dbReference type="InterPro" id="IPR058792">
    <property type="entry name" value="Beta-barrel_RND_2"/>
</dbReference>
<proteinExistence type="inferred from homology"/>
<dbReference type="Proteomes" id="UP000600877">
    <property type="component" value="Unassembled WGS sequence"/>
</dbReference>
<organism evidence="6 7">
    <name type="scientific">Vogesella alkaliphila</name>
    <dbReference type="NCBI Taxonomy" id="1193621"/>
    <lineage>
        <taxon>Bacteria</taxon>
        <taxon>Pseudomonadati</taxon>
        <taxon>Pseudomonadota</taxon>
        <taxon>Betaproteobacteria</taxon>
        <taxon>Neisseriales</taxon>
        <taxon>Chromobacteriaceae</taxon>
        <taxon>Vogesella</taxon>
    </lineage>
</organism>
<dbReference type="InterPro" id="IPR006143">
    <property type="entry name" value="RND_pump_MFP"/>
</dbReference>
<dbReference type="InterPro" id="IPR058637">
    <property type="entry name" value="YknX-like_C"/>
</dbReference>
<dbReference type="PANTHER" id="PTHR30469">
    <property type="entry name" value="MULTIDRUG RESISTANCE PROTEIN MDTA"/>
    <property type="match status" value="1"/>
</dbReference>
<dbReference type="InterPro" id="IPR058624">
    <property type="entry name" value="MdtA-like_HH"/>
</dbReference>